<keyword evidence="7 10" id="KW-0949">S-adenosyl-L-methionine</keyword>
<evidence type="ECO:0000256" key="9">
    <source>
        <dbReference type="ARBA" id="ARBA00047944"/>
    </source>
</evidence>
<feature type="domain" description="Ribosomal RNA small subunit methyltransferase E PUA-like" evidence="12">
    <location>
        <begin position="21"/>
        <end position="67"/>
    </location>
</feature>
<evidence type="ECO:0000256" key="4">
    <source>
        <dbReference type="ARBA" id="ARBA00022552"/>
    </source>
</evidence>
<evidence type="ECO:0000256" key="7">
    <source>
        <dbReference type="ARBA" id="ARBA00022691"/>
    </source>
</evidence>
<dbReference type="EMBL" id="FQZU01000028">
    <property type="protein sequence ID" value="SHK59605.1"/>
    <property type="molecule type" value="Genomic_DNA"/>
</dbReference>
<comment type="subcellular location">
    <subcellularLocation>
        <location evidence="1 10">Cytoplasm</location>
    </subcellularLocation>
</comment>
<keyword evidence="5 10" id="KW-0489">Methyltransferase</keyword>
<dbReference type="SUPFAM" id="SSF88697">
    <property type="entry name" value="PUA domain-like"/>
    <property type="match status" value="1"/>
</dbReference>
<protein>
    <recommendedName>
        <fullName evidence="10">Ribosomal RNA small subunit methyltransferase E</fullName>
        <ecNumber evidence="10">2.1.1.193</ecNumber>
    </recommendedName>
</protein>
<dbReference type="InterPro" id="IPR046887">
    <property type="entry name" value="RsmE_PUA-like"/>
</dbReference>
<evidence type="ECO:0000313" key="14">
    <source>
        <dbReference type="Proteomes" id="UP000183994"/>
    </source>
</evidence>
<dbReference type="InterPro" id="IPR006700">
    <property type="entry name" value="RsmE"/>
</dbReference>
<dbReference type="PIRSF" id="PIRSF015601">
    <property type="entry name" value="MTase_slr0722"/>
    <property type="match status" value="1"/>
</dbReference>
<evidence type="ECO:0000259" key="11">
    <source>
        <dbReference type="Pfam" id="PF04452"/>
    </source>
</evidence>
<organism evidence="13 14">
    <name type="scientific">Desulfatibacillum alkenivorans DSM 16219</name>
    <dbReference type="NCBI Taxonomy" id="1121393"/>
    <lineage>
        <taxon>Bacteria</taxon>
        <taxon>Pseudomonadati</taxon>
        <taxon>Thermodesulfobacteriota</taxon>
        <taxon>Desulfobacteria</taxon>
        <taxon>Desulfobacterales</taxon>
        <taxon>Desulfatibacillaceae</taxon>
        <taxon>Desulfatibacillum</taxon>
    </lineage>
</organism>
<dbReference type="InterPro" id="IPR046886">
    <property type="entry name" value="RsmE_MTase_dom"/>
</dbReference>
<dbReference type="STRING" id="1121393.SAMN02745216_03732"/>
<dbReference type="GO" id="GO:0070475">
    <property type="term" value="P:rRNA base methylation"/>
    <property type="evidence" value="ECO:0007669"/>
    <property type="project" value="TreeGrafter"/>
</dbReference>
<dbReference type="CDD" id="cd18084">
    <property type="entry name" value="RsmE-like"/>
    <property type="match status" value="1"/>
</dbReference>
<dbReference type="InterPro" id="IPR029028">
    <property type="entry name" value="Alpha/beta_knot_MTases"/>
</dbReference>
<dbReference type="AlphaFoldDB" id="A0A1M6TRJ8"/>
<dbReference type="Pfam" id="PF04452">
    <property type="entry name" value="Methyltrans_RNA"/>
    <property type="match status" value="1"/>
</dbReference>
<accession>A0A1M6TRJ8</accession>
<evidence type="ECO:0000256" key="5">
    <source>
        <dbReference type="ARBA" id="ARBA00022603"/>
    </source>
</evidence>
<sequence length="257" mass="28359">MAEIRRFYIEPEQITGDRAFITGQDAKHAKKVLRLAKGDPVILLDNSGLEYKGIILSAGARDMEVEIQDRRLGATESPLKIDLAMAMIKTSKMDKLLKGVTELGMHGWRPFYASRSVPKVKDPEDRRERWKKIAAEAVKQCERVRLPEVDAPVSFEELCAISAEYDLGVVFWEKSRTPFQQVLQSRIDSPPRSVLVVIGPEGGFEDHEAAQLKESGMVHAGLGPRILRAETAALAACALIQAGFGDLGGLPRLAVRA</sequence>
<dbReference type="EC" id="2.1.1.193" evidence="10"/>
<dbReference type="InterPro" id="IPR015947">
    <property type="entry name" value="PUA-like_sf"/>
</dbReference>
<keyword evidence="14" id="KW-1185">Reference proteome</keyword>
<dbReference type="PANTHER" id="PTHR30027:SF3">
    <property type="entry name" value="16S RRNA (URACIL(1498)-N(3))-METHYLTRANSFERASE"/>
    <property type="match status" value="1"/>
</dbReference>
<evidence type="ECO:0000256" key="3">
    <source>
        <dbReference type="ARBA" id="ARBA00022490"/>
    </source>
</evidence>
<proteinExistence type="inferred from homology"/>
<comment type="similarity">
    <text evidence="2 10">Belongs to the RNA methyltransferase RsmE family.</text>
</comment>
<evidence type="ECO:0000259" key="12">
    <source>
        <dbReference type="Pfam" id="PF20260"/>
    </source>
</evidence>
<dbReference type="PANTHER" id="PTHR30027">
    <property type="entry name" value="RIBOSOMAL RNA SMALL SUBUNIT METHYLTRANSFERASE E"/>
    <property type="match status" value="1"/>
</dbReference>
<reference evidence="14" key="1">
    <citation type="submission" date="2016-11" db="EMBL/GenBank/DDBJ databases">
        <authorList>
            <person name="Varghese N."/>
            <person name="Submissions S."/>
        </authorList>
    </citation>
    <scope>NUCLEOTIDE SEQUENCE [LARGE SCALE GENOMIC DNA]</scope>
    <source>
        <strain evidence="14">DSM 16219</strain>
    </source>
</reference>
<name>A0A1M6TRJ8_9BACT</name>
<dbReference type="RefSeq" id="WP_083611146.1">
    <property type="nucleotide sequence ID" value="NZ_FQZU01000028.1"/>
</dbReference>
<comment type="catalytic activity">
    <reaction evidence="9 10">
        <text>uridine(1498) in 16S rRNA + S-adenosyl-L-methionine = N(3)-methyluridine(1498) in 16S rRNA + S-adenosyl-L-homocysteine + H(+)</text>
        <dbReference type="Rhea" id="RHEA:42920"/>
        <dbReference type="Rhea" id="RHEA-COMP:10283"/>
        <dbReference type="Rhea" id="RHEA-COMP:10284"/>
        <dbReference type="ChEBI" id="CHEBI:15378"/>
        <dbReference type="ChEBI" id="CHEBI:57856"/>
        <dbReference type="ChEBI" id="CHEBI:59789"/>
        <dbReference type="ChEBI" id="CHEBI:65315"/>
        <dbReference type="ChEBI" id="CHEBI:74502"/>
        <dbReference type="EC" id="2.1.1.193"/>
    </reaction>
</comment>
<evidence type="ECO:0000256" key="6">
    <source>
        <dbReference type="ARBA" id="ARBA00022679"/>
    </source>
</evidence>
<dbReference type="GO" id="GO:0005737">
    <property type="term" value="C:cytoplasm"/>
    <property type="evidence" value="ECO:0007669"/>
    <property type="project" value="UniProtKB-SubCell"/>
</dbReference>
<dbReference type="NCBIfam" id="TIGR00046">
    <property type="entry name" value="RsmE family RNA methyltransferase"/>
    <property type="match status" value="1"/>
</dbReference>
<dbReference type="SUPFAM" id="SSF75217">
    <property type="entry name" value="alpha/beta knot"/>
    <property type="match status" value="1"/>
</dbReference>
<gene>
    <name evidence="13" type="ORF">SAMN02745216_03732</name>
</gene>
<evidence type="ECO:0000256" key="1">
    <source>
        <dbReference type="ARBA" id="ARBA00004496"/>
    </source>
</evidence>
<dbReference type="Proteomes" id="UP000183994">
    <property type="component" value="Unassembled WGS sequence"/>
</dbReference>
<dbReference type="Gene3D" id="3.40.1280.10">
    <property type="match status" value="1"/>
</dbReference>
<feature type="domain" description="Ribosomal RNA small subunit methyltransferase E methyltransferase" evidence="11">
    <location>
        <begin position="76"/>
        <end position="241"/>
    </location>
</feature>
<keyword evidence="4 10" id="KW-0698">rRNA processing</keyword>
<keyword evidence="3 10" id="KW-0963">Cytoplasm</keyword>
<dbReference type="InterPro" id="IPR029026">
    <property type="entry name" value="tRNA_m1G_MTases_N"/>
</dbReference>
<keyword evidence="6 10" id="KW-0808">Transferase</keyword>
<dbReference type="GO" id="GO:0070042">
    <property type="term" value="F:rRNA (uridine-N3-)-methyltransferase activity"/>
    <property type="evidence" value="ECO:0007669"/>
    <property type="project" value="TreeGrafter"/>
</dbReference>
<evidence type="ECO:0000256" key="10">
    <source>
        <dbReference type="PIRNR" id="PIRNR015601"/>
    </source>
</evidence>
<dbReference type="OrthoDB" id="9815641at2"/>
<evidence type="ECO:0000313" key="13">
    <source>
        <dbReference type="EMBL" id="SHK59605.1"/>
    </source>
</evidence>
<dbReference type="Pfam" id="PF20260">
    <property type="entry name" value="PUA_4"/>
    <property type="match status" value="1"/>
</dbReference>
<evidence type="ECO:0000256" key="2">
    <source>
        <dbReference type="ARBA" id="ARBA00005528"/>
    </source>
</evidence>
<evidence type="ECO:0000256" key="8">
    <source>
        <dbReference type="ARBA" id="ARBA00025699"/>
    </source>
</evidence>
<comment type="function">
    <text evidence="8 10">Specifically methylates the N3 position of the uracil ring of uridine 1498 (m3U1498) in 16S rRNA. Acts on the fully assembled 30S ribosomal subunit.</text>
</comment>